<organism evidence="2 3">
    <name type="scientific">Mesorhabditis belari</name>
    <dbReference type="NCBI Taxonomy" id="2138241"/>
    <lineage>
        <taxon>Eukaryota</taxon>
        <taxon>Metazoa</taxon>
        <taxon>Ecdysozoa</taxon>
        <taxon>Nematoda</taxon>
        <taxon>Chromadorea</taxon>
        <taxon>Rhabditida</taxon>
        <taxon>Rhabditina</taxon>
        <taxon>Rhabditomorpha</taxon>
        <taxon>Rhabditoidea</taxon>
        <taxon>Rhabditidae</taxon>
        <taxon>Mesorhabditinae</taxon>
        <taxon>Mesorhabditis</taxon>
    </lineage>
</organism>
<protein>
    <submittedName>
        <fullName evidence="3">Uncharacterized protein</fullName>
    </submittedName>
</protein>
<keyword evidence="2" id="KW-1185">Reference proteome</keyword>
<evidence type="ECO:0000313" key="2">
    <source>
        <dbReference type="Proteomes" id="UP000887575"/>
    </source>
</evidence>
<proteinExistence type="predicted"/>
<evidence type="ECO:0000313" key="3">
    <source>
        <dbReference type="WBParaSite" id="MBELARI_LOCUS385"/>
    </source>
</evidence>
<dbReference type="WBParaSite" id="MBELARI_LOCUS385">
    <property type="protein sequence ID" value="MBELARI_LOCUS385"/>
    <property type="gene ID" value="MBELARI_LOCUS385"/>
</dbReference>
<accession>A0AAF3FD90</accession>
<feature type="signal peptide" evidence="1">
    <location>
        <begin position="1"/>
        <end position="20"/>
    </location>
</feature>
<name>A0AAF3FD90_9BILA</name>
<feature type="chain" id="PRO_5042213889" evidence="1">
    <location>
        <begin position="21"/>
        <end position="119"/>
    </location>
</feature>
<sequence length="119" mass="13393">MDWAVHLGLLVLLIGLGTRAQPACPNGYRWETGNFDDSAVAQGKFVGYLNYIDSCYESCRIAYGLPQCVNGNVVFDSERRENTSIPNAEIIEQCKDTWKAKVILMAKESVRCLEKHLHK</sequence>
<reference evidence="3" key="1">
    <citation type="submission" date="2024-02" db="UniProtKB">
        <authorList>
            <consortium name="WormBaseParasite"/>
        </authorList>
    </citation>
    <scope>IDENTIFICATION</scope>
</reference>
<dbReference type="AlphaFoldDB" id="A0AAF3FD90"/>
<dbReference type="Proteomes" id="UP000887575">
    <property type="component" value="Unassembled WGS sequence"/>
</dbReference>
<evidence type="ECO:0000256" key="1">
    <source>
        <dbReference type="SAM" id="SignalP"/>
    </source>
</evidence>
<keyword evidence="1" id="KW-0732">Signal</keyword>